<gene>
    <name evidence="2" type="ORF">ANCDUO_00178</name>
</gene>
<dbReference type="EMBL" id="KN726149">
    <property type="protein sequence ID" value="KIH69479.1"/>
    <property type="molecule type" value="Genomic_DNA"/>
</dbReference>
<dbReference type="PANTHER" id="PTHR19446">
    <property type="entry name" value="REVERSE TRANSCRIPTASES"/>
    <property type="match status" value="1"/>
</dbReference>
<reference evidence="2 3" key="1">
    <citation type="submission" date="2013-12" db="EMBL/GenBank/DDBJ databases">
        <title>Draft genome of the parsitic nematode Ancylostoma duodenale.</title>
        <authorList>
            <person name="Mitreva M."/>
        </authorList>
    </citation>
    <scope>NUCLEOTIDE SEQUENCE [LARGE SCALE GENOMIC DNA]</scope>
    <source>
        <strain evidence="2 3">Zhejiang</strain>
    </source>
</reference>
<organism evidence="2 3">
    <name type="scientific">Ancylostoma duodenale</name>
    <dbReference type="NCBI Taxonomy" id="51022"/>
    <lineage>
        <taxon>Eukaryota</taxon>
        <taxon>Metazoa</taxon>
        <taxon>Ecdysozoa</taxon>
        <taxon>Nematoda</taxon>
        <taxon>Chromadorea</taxon>
        <taxon>Rhabditida</taxon>
        <taxon>Rhabditina</taxon>
        <taxon>Rhabditomorpha</taxon>
        <taxon>Strongyloidea</taxon>
        <taxon>Ancylostomatidae</taxon>
        <taxon>Ancylostomatinae</taxon>
        <taxon>Ancylostoma</taxon>
    </lineage>
</organism>
<evidence type="ECO:0000256" key="1">
    <source>
        <dbReference type="SAM" id="MobiDB-lite"/>
    </source>
</evidence>
<feature type="compositionally biased region" description="Acidic residues" evidence="1">
    <location>
        <begin position="19"/>
        <end position="28"/>
    </location>
</feature>
<proteinExistence type="predicted"/>
<evidence type="ECO:0000313" key="2">
    <source>
        <dbReference type="EMBL" id="KIH69479.1"/>
    </source>
</evidence>
<accession>A0A0C2HCR1</accession>
<dbReference type="OrthoDB" id="5861659at2759"/>
<evidence type="ECO:0000313" key="3">
    <source>
        <dbReference type="Proteomes" id="UP000054047"/>
    </source>
</evidence>
<dbReference type="Proteomes" id="UP000054047">
    <property type="component" value="Unassembled WGS sequence"/>
</dbReference>
<keyword evidence="3" id="KW-1185">Reference proteome</keyword>
<dbReference type="AlphaFoldDB" id="A0A0C2HCR1"/>
<sequence length="97" mass="11217">MSNIPIKDRSRKPLLTVEEQNESIEETETAVRRLRNGKAPGLDEITTELLKSRGRMLAEHLTRLFNDCWQQAKVPEDWKRGVTVKLPKKEDTTESNN</sequence>
<evidence type="ECO:0008006" key="4">
    <source>
        <dbReference type="Google" id="ProtNLM"/>
    </source>
</evidence>
<feature type="region of interest" description="Disordered" evidence="1">
    <location>
        <begin position="1"/>
        <end position="29"/>
    </location>
</feature>
<name>A0A0C2HCR1_9BILA</name>
<protein>
    <recommendedName>
        <fullName evidence="4">Reverse transcriptase domain-containing protein</fullName>
    </recommendedName>
</protein>